<evidence type="ECO:0000313" key="1">
    <source>
        <dbReference type="EMBL" id="AIY63946.1"/>
    </source>
</evidence>
<dbReference type="EMBL" id="CP009888">
    <property type="protein sequence ID" value="AIY63946.1"/>
    <property type="molecule type" value="Genomic_DNA"/>
</dbReference>
<protein>
    <submittedName>
        <fullName evidence="1">Uncharacterized protein</fullName>
    </submittedName>
</protein>
<proteinExistence type="predicted"/>
<sequence length="79" mass="9000">MTAEIAEVKCIFLEKRLINKIPINSSKVSTNGVRKPKIIINSVKFPSKLFPISSAGNMIFRIKKIEIDEIRDINKDKDI</sequence>
<gene>
    <name evidence="1" type="ORF">OM33_01335</name>
</gene>
<dbReference type="STRING" id="1348114.OM33_01335"/>
<reference evidence="1 2" key="1">
    <citation type="submission" date="2014-11" db="EMBL/GenBank/DDBJ databases">
        <title>Complete Genome Sequence of Pseudoalteromonas sp. Strain OCN003 Isolated from Kaneohe Bay, Oahu, Hawaii.</title>
        <authorList>
            <person name="Beurmann S."/>
            <person name="Videau P."/>
            <person name="Ushijima B."/>
            <person name="Smith A.M."/>
            <person name="Aeby G.S."/>
            <person name="Callahan S.M."/>
            <person name="Belcaid M."/>
        </authorList>
    </citation>
    <scope>NUCLEOTIDE SEQUENCE [LARGE SCALE GENOMIC DNA]</scope>
    <source>
        <strain evidence="1 2">OCN003</strain>
    </source>
</reference>
<dbReference type="AlphaFoldDB" id="A0A0A7ECY6"/>
<organism evidence="1 2">
    <name type="scientific">Pseudoalteromonas piratica</name>
    <dbReference type="NCBI Taxonomy" id="1348114"/>
    <lineage>
        <taxon>Bacteria</taxon>
        <taxon>Pseudomonadati</taxon>
        <taxon>Pseudomonadota</taxon>
        <taxon>Gammaproteobacteria</taxon>
        <taxon>Alteromonadales</taxon>
        <taxon>Pseudoalteromonadaceae</taxon>
        <taxon>Pseudoalteromonas</taxon>
    </lineage>
</organism>
<dbReference type="KEGG" id="pseo:OM33_01335"/>
<evidence type="ECO:0000313" key="2">
    <source>
        <dbReference type="Proteomes" id="UP000030341"/>
    </source>
</evidence>
<keyword evidence="2" id="KW-1185">Reference proteome</keyword>
<dbReference type="HOGENOM" id="CLU_2603394_0_0_6"/>
<name>A0A0A7ECY6_9GAMM</name>
<dbReference type="Proteomes" id="UP000030341">
    <property type="component" value="Chromosome 1"/>
</dbReference>
<accession>A0A0A7ECY6</accession>